<dbReference type="EMBL" id="BARV01000135">
    <property type="protein sequence ID" value="GAH93953.1"/>
    <property type="molecule type" value="Genomic_DNA"/>
</dbReference>
<reference evidence="1" key="1">
    <citation type="journal article" date="2014" name="Front. Microbiol.">
        <title>High frequency of phylogenetically diverse reductive dehalogenase-homologous genes in deep subseafloor sedimentary metagenomes.</title>
        <authorList>
            <person name="Kawai M."/>
            <person name="Futagami T."/>
            <person name="Toyoda A."/>
            <person name="Takaki Y."/>
            <person name="Nishi S."/>
            <person name="Hori S."/>
            <person name="Arai W."/>
            <person name="Tsubouchi T."/>
            <person name="Morono Y."/>
            <person name="Uchiyama I."/>
            <person name="Ito T."/>
            <person name="Fujiyama A."/>
            <person name="Inagaki F."/>
            <person name="Takami H."/>
        </authorList>
    </citation>
    <scope>NUCLEOTIDE SEQUENCE</scope>
    <source>
        <strain evidence="1">Expedition CK06-06</strain>
    </source>
</reference>
<proteinExistence type="predicted"/>
<accession>X1LIK5</accession>
<gene>
    <name evidence="1" type="ORF">S06H3_00685</name>
</gene>
<protein>
    <submittedName>
        <fullName evidence="1">Uncharacterized protein</fullName>
    </submittedName>
</protein>
<name>X1LIK5_9ZZZZ</name>
<sequence>MASLPTSAWDLFYNDYPEARRVAYKLLKKAGVRGGLLIPHPWRLKCASCGGEIIGNWSVDKETGKFVLKDRHCVNCLSTAYEWIDGPHFHVVGYGWIEHTKEIEQDTGYIIDNIGVCNNVGGTIWYQLTHCGIQTGRQTVTYFGLCALNKYKSPKLPKELNLCPRCGAIMTVVEASDKPPPWT</sequence>
<comment type="caution">
    <text evidence="1">The sequence shown here is derived from an EMBL/GenBank/DDBJ whole genome shotgun (WGS) entry which is preliminary data.</text>
</comment>
<organism evidence="1">
    <name type="scientific">marine sediment metagenome</name>
    <dbReference type="NCBI Taxonomy" id="412755"/>
    <lineage>
        <taxon>unclassified sequences</taxon>
        <taxon>metagenomes</taxon>
        <taxon>ecological metagenomes</taxon>
    </lineage>
</organism>
<dbReference type="AlphaFoldDB" id="X1LIK5"/>
<evidence type="ECO:0000313" key="1">
    <source>
        <dbReference type="EMBL" id="GAH93953.1"/>
    </source>
</evidence>